<dbReference type="AlphaFoldDB" id="A0AAE0HEK8"/>
<sequence length="304" mass="34196">MYRFRAVLSSWRRWWPATQRVEDAAELLPVAEIGVKACPIEEYPSGYPQYSALISSYGPFFAFRSFRQLRARLLLLQQDEIGVLEARLNQVDREEASPFYLGTCRGDRNVARADIITQIHSKLADYDALVERCRQMLAYSRGSPRDVASLQNWLDQTGCLTREETAYLDQPSDLITLASPTDSALKRLEDWVEDRLVRHYKRFRVGLGHDISTNPTVYVPSGPFINNIARALMLCLITFLLLAPVIVCILVKSFAARVVVIAVSTALYLTVLSLLTRSRMLELILAGATFATVLTVFVSNSVGV</sequence>
<feature type="transmembrane region" description="Helical" evidence="1">
    <location>
        <begin position="231"/>
        <end position="252"/>
    </location>
</feature>
<dbReference type="Pfam" id="PF20237">
    <property type="entry name" value="DUF6594"/>
    <property type="match status" value="1"/>
</dbReference>
<keyword evidence="1" id="KW-1133">Transmembrane helix</keyword>
<feature type="transmembrane region" description="Helical" evidence="1">
    <location>
        <begin position="283"/>
        <end position="302"/>
    </location>
</feature>
<dbReference type="PANTHER" id="PTHR34502">
    <property type="entry name" value="DUF6594 DOMAIN-CONTAINING PROTEIN-RELATED"/>
    <property type="match status" value="1"/>
</dbReference>
<dbReference type="RefSeq" id="XP_062658631.1">
    <property type="nucleotide sequence ID" value="XM_062803682.1"/>
</dbReference>
<dbReference type="GeneID" id="87840630"/>
<feature type="transmembrane region" description="Helical" evidence="1">
    <location>
        <begin position="258"/>
        <end position="276"/>
    </location>
</feature>
<reference evidence="3" key="2">
    <citation type="submission" date="2023-06" db="EMBL/GenBank/DDBJ databases">
        <authorList>
            <consortium name="Lawrence Berkeley National Laboratory"/>
            <person name="Haridas S."/>
            <person name="Hensen N."/>
            <person name="Bonometti L."/>
            <person name="Westerberg I."/>
            <person name="Brannstrom I.O."/>
            <person name="Guillou S."/>
            <person name="Cros-Aarteil S."/>
            <person name="Calhoun S."/>
            <person name="Kuo A."/>
            <person name="Mondo S."/>
            <person name="Pangilinan J."/>
            <person name="Riley R."/>
            <person name="Labutti K."/>
            <person name="Andreopoulos B."/>
            <person name="Lipzen A."/>
            <person name="Chen C."/>
            <person name="Yanf M."/>
            <person name="Daum C."/>
            <person name="Ng V."/>
            <person name="Clum A."/>
            <person name="Steindorff A."/>
            <person name="Ohm R."/>
            <person name="Martin F."/>
            <person name="Silar P."/>
            <person name="Natvig D."/>
            <person name="Lalanne C."/>
            <person name="Gautier V."/>
            <person name="Ament-Velasquez S.L."/>
            <person name="Kruys A."/>
            <person name="Hutchinson M.I."/>
            <person name="Powell A.J."/>
            <person name="Barry K."/>
            <person name="Miller A.N."/>
            <person name="Grigoriev I.V."/>
            <person name="Debuchy R."/>
            <person name="Gladieux P."/>
            <person name="Thoren M.H."/>
            <person name="Johannesson H."/>
        </authorList>
    </citation>
    <scope>NUCLEOTIDE SEQUENCE</scope>
    <source>
        <strain evidence="3">CBS 168.71</strain>
    </source>
</reference>
<evidence type="ECO:0000259" key="2">
    <source>
        <dbReference type="Pfam" id="PF20237"/>
    </source>
</evidence>
<dbReference type="Proteomes" id="UP001278766">
    <property type="component" value="Unassembled WGS sequence"/>
</dbReference>
<dbReference type="PANTHER" id="PTHR34502:SF5">
    <property type="entry name" value="DUF6594 DOMAIN-CONTAINING PROTEIN"/>
    <property type="match status" value="1"/>
</dbReference>
<comment type="caution">
    <text evidence="3">The sequence shown here is derived from an EMBL/GenBank/DDBJ whole genome shotgun (WGS) entry which is preliminary data.</text>
</comment>
<keyword evidence="1" id="KW-0812">Transmembrane</keyword>
<dbReference type="InterPro" id="IPR046529">
    <property type="entry name" value="DUF6594"/>
</dbReference>
<evidence type="ECO:0000313" key="4">
    <source>
        <dbReference type="Proteomes" id="UP001278766"/>
    </source>
</evidence>
<proteinExistence type="predicted"/>
<reference evidence="3" key="1">
    <citation type="journal article" date="2023" name="Mol. Phylogenet. Evol.">
        <title>Genome-scale phylogeny and comparative genomics of the fungal order Sordariales.</title>
        <authorList>
            <person name="Hensen N."/>
            <person name="Bonometti L."/>
            <person name="Westerberg I."/>
            <person name="Brannstrom I.O."/>
            <person name="Guillou S."/>
            <person name="Cros-Aarteil S."/>
            <person name="Calhoun S."/>
            <person name="Haridas S."/>
            <person name="Kuo A."/>
            <person name="Mondo S."/>
            <person name="Pangilinan J."/>
            <person name="Riley R."/>
            <person name="LaButti K."/>
            <person name="Andreopoulos B."/>
            <person name="Lipzen A."/>
            <person name="Chen C."/>
            <person name="Yan M."/>
            <person name="Daum C."/>
            <person name="Ng V."/>
            <person name="Clum A."/>
            <person name="Steindorff A."/>
            <person name="Ohm R.A."/>
            <person name="Martin F."/>
            <person name="Silar P."/>
            <person name="Natvig D.O."/>
            <person name="Lalanne C."/>
            <person name="Gautier V."/>
            <person name="Ament-Velasquez S.L."/>
            <person name="Kruys A."/>
            <person name="Hutchinson M.I."/>
            <person name="Powell A.J."/>
            <person name="Barry K."/>
            <person name="Miller A.N."/>
            <person name="Grigoriev I.V."/>
            <person name="Debuchy R."/>
            <person name="Gladieux P."/>
            <person name="Hiltunen Thoren M."/>
            <person name="Johannesson H."/>
        </authorList>
    </citation>
    <scope>NUCLEOTIDE SEQUENCE</scope>
    <source>
        <strain evidence="3">CBS 168.71</strain>
    </source>
</reference>
<dbReference type="EMBL" id="JAUEPN010000004">
    <property type="protein sequence ID" value="KAK3295117.1"/>
    <property type="molecule type" value="Genomic_DNA"/>
</dbReference>
<evidence type="ECO:0000256" key="1">
    <source>
        <dbReference type="SAM" id="Phobius"/>
    </source>
</evidence>
<protein>
    <recommendedName>
        <fullName evidence="2">DUF6594 domain-containing protein</fullName>
    </recommendedName>
</protein>
<name>A0AAE0HEK8_9PEZI</name>
<feature type="domain" description="DUF6594" evidence="2">
    <location>
        <begin position="47"/>
        <end position="294"/>
    </location>
</feature>
<gene>
    <name evidence="3" type="ORF">B0H64DRAFT_394294</name>
</gene>
<accession>A0AAE0HEK8</accession>
<keyword evidence="1" id="KW-0472">Membrane</keyword>
<keyword evidence="4" id="KW-1185">Reference proteome</keyword>
<organism evidence="3 4">
    <name type="scientific">Chaetomium fimeti</name>
    <dbReference type="NCBI Taxonomy" id="1854472"/>
    <lineage>
        <taxon>Eukaryota</taxon>
        <taxon>Fungi</taxon>
        <taxon>Dikarya</taxon>
        <taxon>Ascomycota</taxon>
        <taxon>Pezizomycotina</taxon>
        <taxon>Sordariomycetes</taxon>
        <taxon>Sordariomycetidae</taxon>
        <taxon>Sordariales</taxon>
        <taxon>Chaetomiaceae</taxon>
        <taxon>Chaetomium</taxon>
    </lineage>
</organism>
<evidence type="ECO:0000313" key="3">
    <source>
        <dbReference type="EMBL" id="KAK3295117.1"/>
    </source>
</evidence>